<protein>
    <submittedName>
        <fullName evidence="2">Uncharacterized protein</fullName>
    </submittedName>
</protein>
<comment type="caution">
    <text evidence="2">The sequence shown here is derived from an EMBL/GenBank/DDBJ whole genome shotgun (WGS) entry which is preliminary data.</text>
</comment>
<sequence length="99" mass="10858">MKLDDSQRHATLLVPHEPKLAEAKHWKAQSVGFPSRQGRVRRSHGAAPGNHALGKLVVCRETIDATALDANVTTTSATDDRIKNAARQDSSLSRLDNRH</sequence>
<organism evidence="2 3">
    <name type="scientific">Bondarzewia mesenterica</name>
    <dbReference type="NCBI Taxonomy" id="1095465"/>
    <lineage>
        <taxon>Eukaryota</taxon>
        <taxon>Fungi</taxon>
        <taxon>Dikarya</taxon>
        <taxon>Basidiomycota</taxon>
        <taxon>Agaricomycotina</taxon>
        <taxon>Agaricomycetes</taxon>
        <taxon>Russulales</taxon>
        <taxon>Bondarzewiaceae</taxon>
        <taxon>Bondarzewia</taxon>
    </lineage>
</organism>
<feature type="compositionally biased region" description="Polar residues" evidence="1">
    <location>
        <begin position="87"/>
        <end position="99"/>
    </location>
</feature>
<gene>
    <name evidence="2" type="ORF">EW146_g2921</name>
</gene>
<dbReference type="Proteomes" id="UP000310158">
    <property type="component" value="Unassembled WGS sequence"/>
</dbReference>
<proteinExistence type="predicted"/>
<name>A0A4S4M1F0_9AGAM</name>
<dbReference type="AlphaFoldDB" id="A0A4S4M1F0"/>
<evidence type="ECO:0000256" key="1">
    <source>
        <dbReference type="SAM" id="MobiDB-lite"/>
    </source>
</evidence>
<dbReference type="EMBL" id="SGPL01000090">
    <property type="protein sequence ID" value="THH17981.1"/>
    <property type="molecule type" value="Genomic_DNA"/>
</dbReference>
<feature type="region of interest" description="Disordered" evidence="1">
    <location>
        <begin position="71"/>
        <end position="99"/>
    </location>
</feature>
<reference evidence="2 3" key="1">
    <citation type="submission" date="2019-02" db="EMBL/GenBank/DDBJ databases">
        <title>Genome sequencing of the rare red list fungi Bondarzewia mesenterica.</title>
        <authorList>
            <person name="Buettner E."/>
            <person name="Kellner H."/>
        </authorList>
    </citation>
    <scope>NUCLEOTIDE SEQUENCE [LARGE SCALE GENOMIC DNA]</scope>
    <source>
        <strain evidence="2 3">DSM 108281</strain>
    </source>
</reference>
<evidence type="ECO:0000313" key="2">
    <source>
        <dbReference type="EMBL" id="THH17981.1"/>
    </source>
</evidence>
<keyword evidence="3" id="KW-1185">Reference proteome</keyword>
<accession>A0A4S4M1F0</accession>
<evidence type="ECO:0000313" key="3">
    <source>
        <dbReference type="Proteomes" id="UP000310158"/>
    </source>
</evidence>
<feature type="region of interest" description="Disordered" evidence="1">
    <location>
        <begin position="25"/>
        <end position="50"/>
    </location>
</feature>